<organism evidence="1">
    <name type="scientific">Aphanomyces invadans</name>
    <dbReference type="NCBI Taxonomy" id="157072"/>
    <lineage>
        <taxon>Eukaryota</taxon>
        <taxon>Sar</taxon>
        <taxon>Stramenopiles</taxon>
        <taxon>Oomycota</taxon>
        <taxon>Saprolegniomycetes</taxon>
        <taxon>Saprolegniales</taxon>
        <taxon>Verrucalvaceae</taxon>
        <taxon>Aphanomyces</taxon>
    </lineage>
</organism>
<dbReference type="AlphaFoldDB" id="A0A024TSF0"/>
<proteinExistence type="predicted"/>
<dbReference type="RefSeq" id="XP_008875069.1">
    <property type="nucleotide sequence ID" value="XM_008876847.1"/>
</dbReference>
<gene>
    <name evidence="1" type="ORF">H310_10450</name>
</gene>
<accession>A0A024TSF0</accession>
<reference evidence="1" key="1">
    <citation type="submission" date="2013-12" db="EMBL/GenBank/DDBJ databases">
        <title>The Genome Sequence of Aphanomyces invadans NJM9701.</title>
        <authorList>
            <consortium name="The Broad Institute Genomics Platform"/>
            <person name="Russ C."/>
            <person name="Tyler B."/>
            <person name="van West P."/>
            <person name="Dieguez-Uribeondo J."/>
            <person name="Young S.K."/>
            <person name="Zeng Q."/>
            <person name="Gargeya S."/>
            <person name="Fitzgerald M."/>
            <person name="Abouelleil A."/>
            <person name="Alvarado L."/>
            <person name="Chapman S.B."/>
            <person name="Gainer-Dewar J."/>
            <person name="Goldberg J."/>
            <person name="Griggs A."/>
            <person name="Gujja S."/>
            <person name="Hansen M."/>
            <person name="Howarth C."/>
            <person name="Imamovic A."/>
            <person name="Ireland A."/>
            <person name="Larimer J."/>
            <person name="McCowan C."/>
            <person name="Murphy C."/>
            <person name="Pearson M."/>
            <person name="Poon T.W."/>
            <person name="Priest M."/>
            <person name="Roberts A."/>
            <person name="Saif S."/>
            <person name="Shea T."/>
            <person name="Sykes S."/>
            <person name="Wortman J."/>
            <person name="Nusbaum C."/>
            <person name="Birren B."/>
        </authorList>
    </citation>
    <scope>NUCLEOTIDE SEQUENCE [LARGE SCALE GENOMIC DNA]</scope>
    <source>
        <strain evidence="1">NJM9701</strain>
    </source>
</reference>
<dbReference type="EMBL" id="KI913977">
    <property type="protein sequence ID" value="ETV96277.1"/>
    <property type="molecule type" value="Genomic_DNA"/>
</dbReference>
<sequence length="337" mass="36525">MQVKPTTASLAQNLWRKKRLLTQEVLQAIGRTQPSHDSKFKLALDNFVAYIGHVRVVAGRLDAHRVALLALHGTSTALDAVTAASSTNSTSHVRAEILDAALSRAVQSLEAKAKALEAHEDLIRARAAAKLEVDSLYRLKSPRVIAATKLLETLTDSLFREFAHVEAHRDQLIHDDLAAAHLAIQSFLATFSAPPPTSSTSRHALCEREDELLAEYLAPEAARPNGAMVPPPDDSITDGKNPHDGVEVGDDSAAWMVVPLSPTAPRRETMPRAKSAQWMTSLKRLSSHLKPRPCCPLELGQGGRGESNQVETLDMTASDSCVFGSHPSLLQLDMPLS</sequence>
<dbReference type="OrthoDB" id="74557at2759"/>
<name>A0A024TSF0_9STRA</name>
<evidence type="ECO:0008006" key="2">
    <source>
        <dbReference type="Google" id="ProtNLM"/>
    </source>
</evidence>
<protein>
    <recommendedName>
        <fullName evidence="2">BAR domain-containing protein</fullName>
    </recommendedName>
</protein>
<evidence type="ECO:0000313" key="1">
    <source>
        <dbReference type="EMBL" id="ETV96277.1"/>
    </source>
</evidence>
<dbReference type="VEuPathDB" id="FungiDB:H310_10450"/>
<dbReference type="GeneID" id="20087500"/>